<comment type="caution">
    <text evidence="1">The sequence shown here is derived from an EMBL/GenBank/DDBJ whole genome shotgun (WGS) entry which is preliminary data.</text>
</comment>
<sequence length="29" mass="3208">MLVRHGASANELAETDGVLWMSFMALLLM</sequence>
<evidence type="ECO:0000313" key="1">
    <source>
        <dbReference type="EMBL" id="CCH21177.1"/>
    </source>
</evidence>
<dbReference type="EMBL" id="CAIE01000039">
    <property type="protein sequence ID" value="CCH21177.1"/>
    <property type="molecule type" value="Genomic_DNA"/>
</dbReference>
<gene>
    <name evidence="1" type="ORF">MILUP08_46071</name>
</gene>
<reference evidence="2" key="1">
    <citation type="journal article" date="2012" name="J. Bacteriol.">
        <title>Genome Sequence of Micromonospora lupini Lupac 08, Isolated from Root Nodules of Lupinus angustifolius.</title>
        <authorList>
            <person name="Alonso-Vega P."/>
            <person name="Normand P."/>
            <person name="Bacigalupe R."/>
            <person name="Pujic P."/>
            <person name="Lajus A."/>
            <person name="Vallenet D."/>
            <person name="Carro L."/>
            <person name="Coll P."/>
            <person name="Trujillo M.E."/>
        </authorList>
    </citation>
    <scope>NUCLEOTIDE SEQUENCE [LARGE SCALE GENOMIC DNA]</scope>
    <source>
        <strain evidence="2">Lupac 08</strain>
    </source>
</reference>
<dbReference type="AlphaFoldDB" id="I0LBI0"/>
<protein>
    <submittedName>
        <fullName evidence="1">Uncharacterized protein</fullName>
    </submittedName>
</protein>
<organism evidence="1 2">
    <name type="scientific">Micromonospora lupini str. Lupac 08</name>
    <dbReference type="NCBI Taxonomy" id="1150864"/>
    <lineage>
        <taxon>Bacteria</taxon>
        <taxon>Bacillati</taxon>
        <taxon>Actinomycetota</taxon>
        <taxon>Actinomycetes</taxon>
        <taxon>Micromonosporales</taxon>
        <taxon>Micromonosporaceae</taxon>
        <taxon>Micromonospora</taxon>
    </lineage>
</organism>
<keyword evidence="2" id="KW-1185">Reference proteome</keyword>
<name>I0LBI0_9ACTN</name>
<proteinExistence type="predicted"/>
<evidence type="ECO:0000313" key="2">
    <source>
        <dbReference type="Proteomes" id="UP000003448"/>
    </source>
</evidence>
<dbReference type="Proteomes" id="UP000003448">
    <property type="component" value="Unassembled WGS sequence"/>
</dbReference>
<accession>I0LBI0</accession>